<feature type="domain" description="NadR/Ttd14 AAA" evidence="2">
    <location>
        <begin position="4"/>
        <end position="177"/>
    </location>
</feature>
<protein>
    <recommendedName>
        <fullName evidence="2">NadR/Ttd14 AAA domain-containing protein</fullName>
    </recommendedName>
</protein>
<keyword evidence="4" id="KW-1185">Reference proteome</keyword>
<dbReference type="AlphaFoldDB" id="A0A2C6MJ43"/>
<dbReference type="Gene3D" id="3.40.50.300">
    <property type="entry name" value="P-loop containing nucleotide triphosphate hydrolases"/>
    <property type="match status" value="1"/>
</dbReference>
<gene>
    <name evidence="3" type="ORF">P378_01120</name>
</gene>
<reference evidence="3 4" key="1">
    <citation type="submission" date="2013-09" db="EMBL/GenBank/DDBJ databases">
        <title>Biodegradation of hydrocarbons in the deep terrestrial subsurface : characterization of a microbial consortium composed of two Desulfotomaculum species originating from a deep geological formation.</title>
        <authorList>
            <person name="Aullo T."/>
            <person name="Berlendis S."/>
            <person name="Lascourreges J.-F."/>
            <person name="Dessort D."/>
            <person name="Saint-Laurent S."/>
            <person name="Schraauwers B."/>
            <person name="Mas J."/>
            <person name="Magot M."/>
            <person name="Ranchou-Peyruse A."/>
        </authorList>
    </citation>
    <scope>NUCLEOTIDE SEQUENCE [LARGE SCALE GENOMIC DNA]</scope>
    <source>
        <strain evidence="3 4">Bs107</strain>
    </source>
</reference>
<sequence length="216" mass="24970">MDLRIGLCGAQGTGKTTLSRLLARELDLPLIEEQARVVVRELGIERPGNIRNNPRMGMRFQVLCLQKQIAAEEELAGGFVSDRTVMDSAIYWMKWHSHRVDSRRNMEIYDKIQKHLDRRGYDLILYLPVEIPLKNDEFRSTNPYYQREVDLLTRCFLGLVNRDRCRVAALSGTVEERLKTAVSLAKSLWREKTVKTPREMPRPGQVPRSEGRAFLS</sequence>
<dbReference type="InterPro" id="IPR027417">
    <property type="entry name" value="P-loop_NTPase"/>
</dbReference>
<name>A0A2C6MJ43_9FIRM</name>
<dbReference type="Proteomes" id="UP000222564">
    <property type="component" value="Unassembled WGS sequence"/>
</dbReference>
<evidence type="ECO:0000313" key="3">
    <source>
        <dbReference type="EMBL" id="PHJ39845.1"/>
    </source>
</evidence>
<dbReference type="Pfam" id="PF13521">
    <property type="entry name" value="AAA_28"/>
    <property type="match status" value="1"/>
</dbReference>
<organism evidence="3 4">
    <name type="scientific">Desulforamulus profundi</name>
    <dbReference type="NCBI Taxonomy" id="1383067"/>
    <lineage>
        <taxon>Bacteria</taxon>
        <taxon>Bacillati</taxon>
        <taxon>Bacillota</taxon>
        <taxon>Clostridia</taxon>
        <taxon>Eubacteriales</taxon>
        <taxon>Peptococcaceae</taxon>
        <taxon>Desulforamulus</taxon>
    </lineage>
</organism>
<dbReference type="EMBL" id="AWQQ01000007">
    <property type="protein sequence ID" value="PHJ39845.1"/>
    <property type="molecule type" value="Genomic_DNA"/>
</dbReference>
<comment type="caution">
    <text evidence="3">The sequence shown here is derived from an EMBL/GenBank/DDBJ whole genome shotgun (WGS) entry which is preliminary data.</text>
</comment>
<evidence type="ECO:0000313" key="4">
    <source>
        <dbReference type="Proteomes" id="UP000222564"/>
    </source>
</evidence>
<evidence type="ECO:0000259" key="2">
    <source>
        <dbReference type="Pfam" id="PF13521"/>
    </source>
</evidence>
<feature type="region of interest" description="Disordered" evidence="1">
    <location>
        <begin position="194"/>
        <end position="216"/>
    </location>
</feature>
<accession>A0A2C6MJ43</accession>
<proteinExistence type="predicted"/>
<dbReference type="InterPro" id="IPR038727">
    <property type="entry name" value="NadR/Ttd14_AAA_dom"/>
</dbReference>
<evidence type="ECO:0000256" key="1">
    <source>
        <dbReference type="SAM" id="MobiDB-lite"/>
    </source>
</evidence>
<dbReference type="RefSeq" id="WP_180260915.1">
    <property type="nucleotide sequence ID" value="NZ_AWQQ01000007.1"/>
</dbReference>
<dbReference type="SUPFAM" id="SSF52540">
    <property type="entry name" value="P-loop containing nucleoside triphosphate hydrolases"/>
    <property type="match status" value="1"/>
</dbReference>